<evidence type="ECO:0000313" key="3">
    <source>
        <dbReference type="Proteomes" id="UP001140206"/>
    </source>
</evidence>
<gene>
    <name evidence="2" type="ORF">LUZ62_051723</name>
</gene>
<keyword evidence="1" id="KW-0812">Transmembrane</keyword>
<feature type="transmembrane region" description="Helical" evidence="1">
    <location>
        <begin position="56"/>
        <end position="72"/>
    </location>
</feature>
<proteinExistence type="predicted"/>
<keyword evidence="3" id="KW-1185">Reference proteome</keyword>
<dbReference type="AlphaFoldDB" id="A0AAV8GD74"/>
<sequence length="127" mass="14201">MRAVVHVFVKHFTKIQQIYGSTLFLFLFLSVELSISDSTNSTIYGEMISILAQERLLGATLGAAFTGGIVFYQRRGIHRSLRECDSTSYEPIEIFPGNASPDIAHAWNKTVDLTLGELVKFLSSRGW</sequence>
<dbReference type="EMBL" id="JAMFTS010000002">
    <property type="protein sequence ID" value="KAJ4800477.1"/>
    <property type="molecule type" value="Genomic_DNA"/>
</dbReference>
<evidence type="ECO:0000313" key="2">
    <source>
        <dbReference type="EMBL" id="KAJ4800477.1"/>
    </source>
</evidence>
<keyword evidence="1" id="KW-0472">Membrane</keyword>
<comment type="caution">
    <text evidence="2">The sequence shown here is derived from an EMBL/GenBank/DDBJ whole genome shotgun (WGS) entry which is preliminary data.</text>
</comment>
<dbReference type="PANTHER" id="PTHR37720:SF2">
    <property type="entry name" value="OS10G0481400 PROTEIN"/>
    <property type="match status" value="1"/>
</dbReference>
<dbReference type="PANTHER" id="PTHR37720">
    <property type="entry name" value="OS10G0481400 PROTEIN"/>
    <property type="match status" value="1"/>
</dbReference>
<reference evidence="2" key="1">
    <citation type="submission" date="2022-08" db="EMBL/GenBank/DDBJ databases">
        <authorList>
            <person name="Marques A."/>
        </authorList>
    </citation>
    <scope>NUCLEOTIDE SEQUENCE</scope>
    <source>
        <strain evidence="2">RhyPub2mFocal</strain>
        <tissue evidence="2">Leaves</tissue>
    </source>
</reference>
<name>A0AAV8GD74_9POAL</name>
<dbReference type="Proteomes" id="UP001140206">
    <property type="component" value="Chromosome 2"/>
</dbReference>
<evidence type="ECO:0000256" key="1">
    <source>
        <dbReference type="SAM" id="Phobius"/>
    </source>
</evidence>
<feature type="transmembrane region" description="Helical" evidence="1">
    <location>
        <begin position="18"/>
        <end position="36"/>
    </location>
</feature>
<organism evidence="2 3">
    <name type="scientific">Rhynchospora pubera</name>
    <dbReference type="NCBI Taxonomy" id="906938"/>
    <lineage>
        <taxon>Eukaryota</taxon>
        <taxon>Viridiplantae</taxon>
        <taxon>Streptophyta</taxon>
        <taxon>Embryophyta</taxon>
        <taxon>Tracheophyta</taxon>
        <taxon>Spermatophyta</taxon>
        <taxon>Magnoliopsida</taxon>
        <taxon>Liliopsida</taxon>
        <taxon>Poales</taxon>
        <taxon>Cyperaceae</taxon>
        <taxon>Cyperoideae</taxon>
        <taxon>Rhynchosporeae</taxon>
        <taxon>Rhynchospora</taxon>
    </lineage>
</organism>
<protein>
    <submittedName>
        <fullName evidence="2">Uncharacterized protein</fullName>
    </submittedName>
</protein>
<accession>A0AAV8GD74</accession>
<keyword evidence="1" id="KW-1133">Transmembrane helix</keyword>